<dbReference type="EMBL" id="JANLCK010000009">
    <property type="protein sequence ID" value="MCS5727212.1"/>
    <property type="molecule type" value="Genomic_DNA"/>
</dbReference>
<protein>
    <submittedName>
        <fullName evidence="4">NmrA/HSCARG family protein</fullName>
    </submittedName>
</protein>
<dbReference type="InterPro" id="IPR036291">
    <property type="entry name" value="NAD(P)-bd_dom_sf"/>
</dbReference>
<dbReference type="RefSeq" id="WP_259530187.1">
    <property type="nucleotide sequence ID" value="NZ_JANLCK010000009.1"/>
</dbReference>
<dbReference type="PANTHER" id="PTHR42748">
    <property type="entry name" value="NITROGEN METABOLITE REPRESSION PROTEIN NMRA FAMILY MEMBER"/>
    <property type="match status" value="1"/>
</dbReference>
<dbReference type="PANTHER" id="PTHR42748:SF7">
    <property type="entry name" value="NMRA LIKE REDOX SENSOR 1-RELATED"/>
    <property type="match status" value="1"/>
</dbReference>
<dbReference type="Gene3D" id="3.90.25.10">
    <property type="entry name" value="UDP-galactose 4-epimerase, domain 1"/>
    <property type="match status" value="1"/>
</dbReference>
<keyword evidence="2" id="KW-0521">NADP</keyword>
<gene>
    <name evidence="4" type="ORF">N1028_15025</name>
</gene>
<dbReference type="InterPro" id="IPR008030">
    <property type="entry name" value="NmrA-like"/>
</dbReference>
<accession>A0AA41XFG2</accession>
<comment type="caution">
    <text evidence="4">The sequence shown here is derived from an EMBL/GenBank/DDBJ whole genome shotgun (WGS) entry which is preliminary data.</text>
</comment>
<dbReference type="SUPFAM" id="SSF51735">
    <property type="entry name" value="NAD(P)-binding Rossmann-fold domains"/>
    <property type="match status" value="1"/>
</dbReference>
<feature type="domain" description="NmrA-like" evidence="3">
    <location>
        <begin position="8"/>
        <end position="303"/>
    </location>
</feature>
<dbReference type="InterPro" id="IPR051164">
    <property type="entry name" value="NmrA-like_oxidored"/>
</dbReference>
<dbReference type="Proteomes" id="UP001165587">
    <property type="component" value="Unassembled WGS sequence"/>
</dbReference>
<keyword evidence="5" id="KW-1185">Reference proteome</keyword>
<evidence type="ECO:0000313" key="5">
    <source>
        <dbReference type="Proteomes" id="UP001165587"/>
    </source>
</evidence>
<name>A0AA41XFG2_9MICO</name>
<dbReference type="AlphaFoldDB" id="A0AA41XFG2"/>
<proteinExistence type="inferred from homology"/>
<evidence type="ECO:0000256" key="2">
    <source>
        <dbReference type="ARBA" id="ARBA00022857"/>
    </source>
</evidence>
<evidence type="ECO:0000313" key="4">
    <source>
        <dbReference type="EMBL" id="MCS5727212.1"/>
    </source>
</evidence>
<comment type="similarity">
    <text evidence="1">Belongs to the NmrA-type oxidoreductase family.</text>
</comment>
<evidence type="ECO:0000256" key="1">
    <source>
        <dbReference type="ARBA" id="ARBA00006328"/>
    </source>
</evidence>
<sequence length="318" mass="34693">MPDNSTPLIVVTGATSKQGRSVTTSLLESGRFRVRALTRTADSAQARSLAEMGAEIAEVPLAPGHERRLVEAFGSAQGAFLMTPPIAPPSTEEFSFGCQLADAAVEAGVDHVVFSTLENVDERSSGGRYAPHFTDKARVADHIRGLPIGHTFVMLSFFYTNALEYYAPQIDGQTVQMPFYLPEDFRAPFVDPLTATGPAVLEVFSDPDAYGGASLPIVGDVISPAEMVETFSRVTGLPAEYGDATTRTGLLEHVPSLRENPQEVEEILGMARYAVDLGYFREDRDLAWSRTVDPTSLTWEGFLRRTGWRGEPVTFGRR</sequence>
<organism evidence="4 5">
    <name type="scientific">Herbiconiux oxytropis</name>
    <dbReference type="NCBI Taxonomy" id="2970915"/>
    <lineage>
        <taxon>Bacteria</taxon>
        <taxon>Bacillati</taxon>
        <taxon>Actinomycetota</taxon>
        <taxon>Actinomycetes</taxon>
        <taxon>Micrococcales</taxon>
        <taxon>Microbacteriaceae</taxon>
        <taxon>Herbiconiux</taxon>
    </lineage>
</organism>
<dbReference type="CDD" id="cd05251">
    <property type="entry name" value="NmrA_like_SDR_a"/>
    <property type="match status" value="1"/>
</dbReference>
<evidence type="ECO:0000259" key="3">
    <source>
        <dbReference type="Pfam" id="PF05368"/>
    </source>
</evidence>
<dbReference type="Pfam" id="PF05368">
    <property type="entry name" value="NmrA"/>
    <property type="match status" value="1"/>
</dbReference>
<reference evidence="4" key="1">
    <citation type="submission" date="2022-08" db="EMBL/GenBank/DDBJ databases">
        <authorList>
            <person name="Deng Y."/>
            <person name="Han X.-F."/>
            <person name="Zhang Y.-Q."/>
        </authorList>
    </citation>
    <scope>NUCLEOTIDE SEQUENCE</scope>
    <source>
        <strain evidence="4">CPCC 203407</strain>
    </source>
</reference>
<dbReference type="Gene3D" id="3.40.50.720">
    <property type="entry name" value="NAD(P)-binding Rossmann-like Domain"/>
    <property type="match status" value="1"/>
</dbReference>